<reference evidence="2" key="1">
    <citation type="submission" date="2020-10" db="EMBL/GenBank/DDBJ databases">
        <authorList>
            <person name="Gilroy R."/>
        </authorList>
    </citation>
    <scope>NUCLEOTIDE SEQUENCE</scope>
    <source>
        <strain evidence="2">CHK157-1446</strain>
    </source>
</reference>
<name>A0A9D1EN60_9FIRM</name>
<dbReference type="Proteomes" id="UP000823982">
    <property type="component" value="Unassembled WGS sequence"/>
</dbReference>
<reference evidence="2" key="2">
    <citation type="journal article" date="2021" name="PeerJ">
        <title>Extensive microbial diversity within the chicken gut microbiome revealed by metagenomics and culture.</title>
        <authorList>
            <person name="Gilroy R."/>
            <person name="Ravi A."/>
            <person name="Getino M."/>
            <person name="Pursley I."/>
            <person name="Horton D.L."/>
            <person name="Alikhan N.F."/>
            <person name="Baker D."/>
            <person name="Gharbi K."/>
            <person name="Hall N."/>
            <person name="Watson M."/>
            <person name="Adriaenssens E.M."/>
            <person name="Foster-Nyarko E."/>
            <person name="Jarju S."/>
            <person name="Secka A."/>
            <person name="Antonio M."/>
            <person name="Oren A."/>
            <person name="Chaudhuri R.R."/>
            <person name="La Ragione R."/>
            <person name="Hildebrand F."/>
            <person name="Pallen M.J."/>
        </authorList>
    </citation>
    <scope>NUCLEOTIDE SEQUENCE</scope>
    <source>
        <strain evidence="2">CHK157-1446</strain>
    </source>
</reference>
<gene>
    <name evidence="2" type="ORF">IAD01_02665</name>
</gene>
<accession>A0A9D1EN60</accession>
<comment type="caution">
    <text evidence="2">The sequence shown here is derived from an EMBL/GenBank/DDBJ whole genome shotgun (WGS) entry which is preliminary data.</text>
</comment>
<evidence type="ECO:0000313" key="2">
    <source>
        <dbReference type="EMBL" id="HIS24289.1"/>
    </source>
</evidence>
<sequence>MNLRKIAAILLPAAIIAVTSASLLNAVAAEDSDDAPVGFVSQSFIEADNLSDYSEKLSSLTDEDIVPAIMWDVSEEEAKNLNLYDKVMERIDAGLDFLFAPDIDCKLTDIKSELVTYDDKMYREIVTSVDNIAISSSCKFNYNGIDYYYSEGASTVGTDTIDLYGMQVSYMTYGSEESGGTFLCFSNGTHNFAISVNSALTLEQIESLSEGMFNPVALSIKDIMNGDYPDRYCSTTETETINIDDPKESYVDCFAELETVK</sequence>
<feature type="chain" id="PRO_5038561163" evidence="1">
    <location>
        <begin position="29"/>
        <end position="261"/>
    </location>
</feature>
<evidence type="ECO:0000256" key="1">
    <source>
        <dbReference type="SAM" id="SignalP"/>
    </source>
</evidence>
<dbReference type="AlphaFoldDB" id="A0A9D1EN60"/>
<evidence type="ECO:0000313" key="3">
    <source>
        <dbReference type="Proteomes" id="UP000823982"/>
    </source>
</evidence>
<organism evidence="2 3">
    <name type="scientific">Candidatus Faeciplasma gallinarum</name>
    <dbReference type="NCBI Taxonomy" id="2840799"/>
    <lineage>
        <taxon>Bacteria</taxon>
        <taxon>Bacillati</taxon>
        <taxon>Bacillota</taxon>
        <taxon>Clostridia</taxon>
        <taxon>Eubacteriales</taxon>
        <taxon>Oscillospiraceae</taxon>
        <taxon>Oscillospiraceae incertae sedis</taxon>
        <taxon>Candidatus Faeciplasma</taxon>
    </lineage>
</organism>
<dbReference type="EMBL" id="DVIR01000029">
    <property type="protein sequence ID" value="HIS24289.1"/>
    <property type="molecule type" value="Genomic_DNA"/>
</dbReference>
<feature type="signal peptide" evidence="1">
    <location>
        <begin position="1"/>
        <end position="28"/>
    </location>
</feature>
<keyword evidence="1" id="KW-0732">Signal</keyword>
<protein>
    <submittedName>
        <fullName evidence="2">Uncharacterized protein</fullName>
    </submittedName>
</protein>
<proteinExistence type="predicted"/>